<evidence type="ECO:0000259" key="4">
    <source>
        <dbReference type="PROSITE" id="PS01124"/>
    </source>
</evidence>
<keyword evidence="2" id="KW-0238">DNA-binding</keyword>
<dbReference type="PANTHER" id="PTHR46796">
    <property type="entry name" value="HTH-TYPE TRANSCRIPTIONAL ACTIVATOR RHAS-RELATED"/>
    <property type="match status" value="1"/>
</dbReference>
<keyword evidence="3" id="KW-0804">Transcription</keyword>
<dbReference type="InterPro" id="IPR018060">
    <property type="entry name" value="HTH_AraC"/>
</dbReference>
<dbReference type="KEGG" id="scy:SCATT_p12820"/>
<dbReference type="PATRIC" id="fig|1003195.11.peg.440"/>
<dbReference type="Gene3D" id="1.10.10.60">
    <property type="entry name" value="Homeodomain-like"/>
    <property type="match status" value="1"/>
</dbReference>
<dbReference type="InterPro" id="IPR009057">
    <property type="entry name" value="Homeodomain-like_sf"/>
</dbReference>
<dbReference type="HOGENOM" id="CLU_066193_0_0_11"/>
<proteinExistence type="predicted"/>
<dbReference type="OrthoDB" id="2559672at2"/>
<dbReference type="KEGG" id="sct:SCAT_p0457"/>
<dbReference type="SMART" id="SM00342">
    <property type="entry name" value="HTH_ARAC"/>
    <property type="match status" value="1"/>
</dbReference>
<protein>
    <submittedName>
        <fullName evidence="5">Helix-turn-helix, AraC domain protein</fullName>
    </submittedName>
</protein>
<dbReference type="AlphaFoldDB" id="F8JLT9"/>
<evidence type="ECO:0000313" key="5">
    <source>
        <dbReference type="EMBL" id="AEW99475.1"/>
    </source>
</evidence>
<dbReference type="PROSITE" id="PS01124">
    <property type="entry name" value="HTH_ARAC_FAMILY_2"/>
    <property type="match status" value="1"/>
</dbReference>
<dbReference type="PANTHER" id="PTHR46796:SF15">
    <property type="entry name" value="BLL1074 PROTEIN"/>
    <property type="match status" value="1"/>
</dbReference>
<accession>F8JLT9</accession>
<name>F8JLT9_STREN</name>
<organism evidence="5 6">
    <name type="scientific">Streptantibioticus cattleyicolor (strain ATCC 35852 / DSM 46488 / JCM 4925 / NBRC 14057 / NRRL 8057)</name>
    <name type="common">Streptomyces cattleya</name>
    <dbReference type="NCBI Taxonomy" id="1003195"/>
    <lineage>
        <taxon>Bacteria</taxon>
        <taxon>Bacillati</taxon>
        <taxon>Actinomycetota</taxon>
        <taxon>Actinomycetes</taxon>
        <taxon>Kitasatosporales</taxon>
        <taxon>Streptomycetaceae</taxon>
        <taxon>Streptantibioticus</taxon>
    </lineage>
</organism>
<dbReference type="Pfam" id="PF12833">
    <property type="entry name" value="HTH_18"/>
    <property type="match status" value="1"/>
</dbReference>
<sequence length="302" mass="31974">MTVEGLAGTDPGAVAGAGEHWWPSLADPGTRIVPVGGAHGVVIGQPHPRLRGHVLSYAGIDGADVAVATVQRVPPECAVMLTIWLSGACRGRLFTARCPAAVPALGVAGLYDRFYRIGPGITGAAVLVALAPPSAFALFGVGMGELANTHLPLADLVGRRAAVLAEQLALCPTWRARFTVLDRTLTRWLSAGPVPDGTLVRAWQRIATSRGGTGIGRIADELGCSRRHLEKKFAEQVGLSPKTVARVWRFQHAAHLLLAAPGRPWADIAHACGYTDQAHLNRDFRLLAGRTPTQLLDARPHP</sequence>
<evidence type="ECO:0000256" key="3">
    <source>
        <dbReference type="ARBA" id="ARBA00023163"/>
    </source>
</evidence>
<evidence type="ECO:0000256" key="2">
    <source>
        <dbReference type="ARBA" id="ARBA00023125"/>
    </source>
</evidence>
<accession>G8XFL4</accession>
<dbReference type="RefSeq" id="WP_014150912.1">
    <property type="nucleotide sequence ID" value="NC_016113.1"/>
</dbReference>
<dbReference type="GO" id="GO:0043565">
    <property type="term" value="F:sequence-specific DNA binding"/>
    <property type="evidence" value="ECO:0007669"/>
    <property type="project" value="InterPro"/>
</dbReference>
<geneLocation type="plasmid" evidence="5 6">
    <name>pSCATT</name>
</geneLocation>
<evidence type="ECO:0000313" key="6">
    <source>
        <dbReference type="Proteomes" id="UP000007842"/>
    </source>
</evidence>
<keyword evidence="1" id="KW-0805">Transcription regulation</keyword>
<dbReference type="InterPro" id="IPR050204">
    <property type="entry name" value="AraC_XylS_family_regulators"/>
</dbReference>
<dbReference type="EMBL" id="CP003229">
    <property type="protein sequence ID" value="AEW99475.1"/>
    <property type="molecule type" value="Genomic_DNA"/>
</dbReference>
<gene>
    <name evidence="5" type="ordered locus">SCATT_p12820</name>
</gene>
<keyword evidence="6" id="KW-1185">Reference proteome</keyword>
<evidence type="ECO:0000256" key="1">
    <source>
        <dbReference type="ARBA" id="ARBA00023015"/>
    </source>
</evidence>
<dbReference type="SUPFAM" id="SSF46689">
    <property type="entry name" value="Homeodomain-like"/>
    <property type="match status" value="1"/>
</dbReference>
<feature type="domain" description="HTH araC/xylS-type" evidence="4">
    <location>
        <begin position="215"/>
        <end position="298"/>
    </location>
</feature>
<reference evidence="6" key="1">
    <citation type="submission" date="2011-12" db="EMBL/GenBank/DDBJ databases">
        <title>Complete genome sequence of Streptomyces cattleya strain DSM 46488.</title>
        <authorList>
            <person name="Ou H.-Y."/>
            <person name="Li P."/>
            <person name="Zhao C."/>
            <person name="O'Hagan D."/>
            <person name="Deng Z."/>
        </authorList>
    </citation>
    <scope>NUCLEOTIDE SEQUENCE [LARGE SCALE GENOMIC DNA]</scope>
    <source>
        <strain evidence="6">ATCC 35852 / DSM 46488 / JCM 4925 / NBRC 14057 / NRRL 8057</strain>
        <plasmid evidence="6">Plasmid pSCATT</plasmid>
    </source>
</reference>
<dbReference type="GO" id="GO:0003700">
    <property type="term" value="F:DNA-binding transcription factor activity"/>
    <property type="evidence" value="ECO:0007669"/>
    <property type="project" value="InterPro"/>
</dbReference>
<keyword evidence="5" id="KW-0614">Plasmid</keyword>
<dbReference type="Proteomes" id="UP000007842">
    <property type="component" value="Plasmid pSCATT"/>
</dbReference>